<keyword evidence="5" id="KW-1185">Reference proteome</keyword>
<dbReference type="PROSITE" id="PS50977">
    <property type="entry name" value="HTH_TETR_2"/>
    <property type="match status" value="1"/>
</dbReference>
<dbReference type="SUPFAM" id="SSF46689">
    <property type="entry name" value="Homeodomain-like"/>
    <property type="match status" value="1"/>
</dbReference>
<sequence length="192" mass="21904">MPPKNKFSKEQISEAAFAIAENEGIDRITIRKVADRLGSSIAPIYVNFTDVEALRQAVIDQVVAISQQLLAEETSRSPFANIGVASLRFAKLYPVLFKDFVMNQNHYLQDYDEGMGDLLIEQMKTDPELHGFNEEELKDILFKMRTFQTGFSIMVANELFLEEFDMKKMIQLMDSTAEDVVNAARLRKERGI</sequence>
<reference evidence="4" key="1">
    <citation type="submission" date="2021-01" db="EMBL/GenBank/DDBJ databases">
        <title>Genomic Encyclopedia of Type Strains, Phase IV (KMG-IV): sequencing the most valuable type-strain genomes for metagenomic binning, comparative biology and taxonomic classification.</title>
        <authorList>
            <person name="Goeker M."/>
        </authorList>
    </citation>
    <scope>NUCLEOTIDE SEQUENCE</scope>
    <source>
        <strain evidence="4">DSM 21943</strain>
    </source>
</reference>
<evidence type="ECO:0000313" key="5">
    <source>
        <dbReference type="Proteomes" id="UP001179280"/>
    </source>
</evidence>
<dbReference type="EMBL" id="JAFBCV010000010">
    <property type="protein sequence ID" value="MBM7839768.1"/>
    <property type="molecule type" value="Genomic_DNA"/>
</dbReference>
<dbReference type="Proteomes" id="UP001179280">
    <property type="component" value="Unassembled WGS sequence"/>
</dbReference>
<comment type="caution">
    <text evidence="4">The sequence shown here is derived from an EMBL/GenBank/DDBJ whole genome shotgun (WGS) entry which is preliminary data.</text>
</comment>
<accession>A0ABS2SW52</accession>
<dbReference type="RefSeq" id="WP_035417881.1">
    <property type="nucleotide sequence ID" value="NZ_JAFBCV010000010.1"/>
</dbReference>
<proteinExistence type="predicted"/>
<evidence type="ECO:0000259" key="3">
    <source>
        <dbReference type="PROSITE" id="PS50977"/>
    </source>
</evidence>
<keyword evidence="1 2" id="KW-0238">DNA-binding</keyword>
<feature type="domain" description="HTH tetR-type" evidence="3">
    <location>
        <begin position="6"/>
        <end position="66"/>
    </location>
</feature>
<dbReference type="InterPro" id="IPR001647">
    <property type="entry name" value="HTH_TetR"/>
</dbReference>
<name>A0ABS2SW52_9BACI</name>
<evidence type="ECO:0000256" key="2">
    <source>
        <dbReference type="PROSITE-ProRule" id="PRU00335"/>
    </source>
</evidence>
<protein>
    <submittedName>
        <fullName evidence="4">AcrR family transcriptional regulator</fullName>
    </submittedName>
</protein>
<evidence type="ECO:0000313" key="4">
    <source>
        <dbReference type="EMBL" id="MBM7839768.1"/>
    </source>
</evidence>
<dbReference type="InterPro" id="IPR009057">
    <property type="entry name" value="Homeodomain-like_sf"/>
</dbReference>
<organism evidence="4 5">
    <name type="scientific">Shouchella xiaoxiensis</name>
    <dbReference type="NCBI Taxonomy" id="766895"/>
    <lineage>
        <taxon>Bacteria</taxon>
        <taxon>Bacillati</taxon>
        <taxon>Bacillota</taxon>
        <taxon>Bacilli</taxon>
        <taxon>Bacillales</taxon>
        <taxon>Bacillaceae</taxon>
        <taxon>Shouchella</taxon>
    </lineage>
</organism>
<dbReference type="Gene3D" id="1.10.357.10">
    <property type="entry name" value="Tetracycline Repressor, domain 2"/>
    <property type="match status" value="1"/>
</dbReference>
<evidence type="ECO:0000256" key="1">
    <source>
        <dbReference type="ARBA" id="ARBA00023125"/>
    </source>
</evidence>
<feature type="DNA-binding region" description="H-T-H motif" evidence="2">
    <location>
        <begin position="29"/>
        <end position="48"/>
    </location>
</feature>
<gene>
    <name evidence="4" type="ORF">JOC54_003048</name>
</gene>